<dbReference type="GO" id="GO:0004930">
    <property type="term" value="F:G protein-coupled receptor activity"/>
    <property type="evidence" value="ECO:0007669"/>
    <property type="project" value="TreeGrafter"/>
</dbReference>
<evidence type="ECO:0008006" key="8">
    <source>
        <dbReference type="Google" id="ProtNLM"/>
    </source>
</evidence>
<gene>
    <name evidence="6" type="ORF">Hypma_011218</name>
</gene>
<dbReference type="EMBL" id="LUEZ02000054">
    <property type="protein sequence ID" value="RDB21679.1"/>
    <property type="molecule type" value="Genomic_DNA"/>
</dbReference>
<keyword evidence="4 5" id="KW-0472">Membrane</keyword>
<sequence length="416" mass="46302">MSHSDDDAFEITEAEINFAGVLAFASTIPGTIVCALVLVAYGVVAKSLKARKVLDRVSFRLLVRTLIFNVLFGIAFAATPTSPGRGCDFGAFAINLTLCFATFFTTCIAINLQLVLIHGVNGKIMEKYYIIGTTLLTFALNIPTYALDQFGWNDLSATCWYKNDDDKTRLRWIIATSAFWISLAATIETICSFTVLVWLYRFQRTIETLTKDAQPISFTATGSRSSASFRHSRRVTIGHDPKYRRIILRIALYPIVSLLMNFSTVALDLHMSIVGMHSRLEFRLLVLDLILYGLRTLAYGLLAARDPSFINAIHEIHEIRGSSRQGAPGDAQTLTHLDFATMHSQATTHGESSRLTVDIELHPVASDFSLGKSTAEDTHHVTTTSKADDLVRRPQMTTRPSLEMDPDAMWRLGRQL</sequence>
<feature type="transmembrane region" description="Helical" evidence="5">
    <location>
        <begin position="284"/>
        <end position="304"/>
    </location>
</feature>
<evidence type="ECO:0000256" key="3">
    <source>
        <dbReference type="ARBA" id="ARBA00022989"/>
    </source>
</evidence>
<keyword evidence="3 5" id="KW-1133">Transmembrane helix</keyword>
<organism evidence="6 7">
    <name type="scientific">Hypsizygus marmoreus</name>
    <name type="common">White beech mushroom</name>
    <name type="synonym">Agaricus marmoreus</name>
    <dbReference type="NCBI Taxonomy" id="39966"/>
    <lineage>
        <taxon>Eukaryota</taxon>
        <taxon>Fungi</taxon>
        <taxon>Dikarya</taxon>
        <taxon>Basidiomycota</taxon>
        <taxon>Agaricomycotina</taxon>
        <taxon>Agaricomycetes</taxon>
        <taxon>Agaricomycetidae</taxon>
        <taxon>Agaricales</taxon>
        <taxon>Tricholomatineae</taxon>
        <taxon>Lyophyllaceae</taxon>
        <taxon>Hypsizygus</taxon>
    </lineage>
</organism>
<dbReference type="GO" id="GO:0007189">
    <property type="term" value="P:adenylate cyclase-activating G protein-coupled receptor signaling pathway"/>
    <property type="evidence" value="ECO:0007669"/>
    <property type="project" value="TreeGrafter"/>
</dbReference>
<dbReference type="PANTHER" id="PTHR23112:SF0">
    <property type="entry name" value="TRANSMEMBRANE PROTEIN 116"/>
    <property type="match status" value="1"/>
</dbReference>
<accession>A0A369JHL5</accession>
<keyword evidence="2 5" id="KW-0812">Transmembrane</keyword>
<feature type="transmembrane region" description="Helical" evidence="5">
    <location>
        <begin position="89"/>
        <end position="116"/>
    </location>
</feature>
<evidence type="ECO:0000313" key="6">
    <source>
        <dbReference type="EMBL" id="RDB21679.1"/>
    </source>
</evidence>
<dbReference type="AlphaFoldDB" id="A0A369JHL5"/>
<dbReference type="OrthoDB" id="3251871at2759"/>
<evidence type="ECO:0000256" key="5">
    <source>
        <dbReference type="SAM" id="Phobius"/>
    </source>
</evidence>
<feature type="transmembrane region" description="Helical" evidence="5">
    <location>
        <begin position="246"/>
        <end position="264"/>
    </location>
</feature>
<comment type="subcellular location">
    <subcellularLocation>
        <location evidence="1">Membrane</location>
        <topology evidence="1">Multi-pass membrane protein</topology>
    </subcellularLocation>
</comment>
<proteinExistence type="predicted"/>
<feature type="transmembrane region" description="Helical" evidence="5">
    <location>
        <begin position="128"/>
        <end position="147"/>
    </location>
</feature>
<name>A0A369JHL5_HYPMA</name>
<dbReference type="Proteomes" id="UP000076154">
    <property type="component" value="Unassembled WGS sequence"/>
</dbReference>
<dbReference type="InParanoid" id="A0A369JHL5"/>
<comment type="caution">
    <text evidence="6">The sequence shown here is derived from an EMBL/GenBank/DDBJ whole genome shotgun (WGS) entry which is preliminary data.</text>
</comment>
<evidence type="ECO:0000256" key="2">
    <source>
        <dbReference type="ARBA" id="ARBA00022692"/>
    </source>
</evidence>
<dbReference type="PANTHER" id="PTHR23112">
    <property type="entry name" value="G PROTEIN-COUPLED RECEPTOR 157-RELATED"/>
    <property type="match status" value="1"/>
</dbReference>
<protein>
    <recommendedName>
        <fullName evidence="8">G-protein coupled receptors family 2 profile 2 domain-containing protein</fullName>
    </recommendedName>
</protein>
<evidence type="ECO:0000313" key="7">
    <source>
        <dbReference type="Proteomes" id="UP000076154"/>
    </source>
</evidence>
<evidence type="ECO:0000256" key="4">
    <source>
        <dbReference type="ARBA" id="ARBA00023136"/>
    </source>
</evidence>
<reference evidence="6" key="1">
    <citation type="submission" date="2018-04" db="EMBL/GenBank/DDBJ databases">
        <title>Whole genome sequencing of Hypsizygus marmoreus.</title>
        <authorList>
            <person name="Choi I.-G."/>
            <person name="Min B."/>
            <person name="Kim J.-G."/>
            <person name="Kim S."/>
            <person name="Oh Y.-L."/>
            <person name="Kong W.-S."/>
            <person name="Park H."/>
            <person name="Jeong J."/>
            <person name="Song E.-S."/>
        </authorList>
    </citation>
    <scope>NUCLEOTIDE SEQUENCE [LARGE SCALE GENOMIC DNA]</scope>
    <source>
        <strain evidence="6">51987-8</strain>
    </source>
</reference>
<keyword evidence="7" id="KW-1185">Reference proteome</keyword>
<dbReference type="GO" id="GO:0005886">
    <property type="term" value="C:plasma membrane"/>
    <property type="evidence" value="ECO:0007669"/>
    <property type="project" value="TreeGrafter"/>
</dbReference>
<dbReference type="STRING" id="39966.A0A369JHL5"/>
<feature type="transmembrane region" description="Helical" evidence="5">
    <location>
        <begin position="172"/>
        <end position="200"/>
    </location>
</feature>
<feature type="transmembrane region" description="Helical" evidence="5">
    <location>
        <begin position="20"/>
        <end position="45"/>
    </location>
</feature>
<evidence type="ECO:0000256" key="1">
    <source>
        <dbReference type="ARBA" id="ARBA00004141"/>
    </source>
</evidence>
<feature type="transmembrane region" description="Helical" evidence="5">
    <location>
        <begin position="57"/>
        <end position="77"/>
    </location>
</feature>